<organism evidence="2">
    <name type="scientific">Diaphorencyrtus aligarhensis</name>
    <dbReference type="NCBI Taxonomy" id="436678"/>
    <lineage>
        <taxon>Eukaryota</taxon>
        <taxon>Metazoa</taxon>
        <taxon>Ecdysozoa</taxon>
        <taxon>Arthropoda</taxon>
        <taxon>Hexapoda</taxon>
        <taxon>Insecta</taxon>
        <taxon>Pterygota</taxon>
        <taxon>Neoptera</taxon>
        <taxon>Endopterygota</taxon>
        <taxon>Hymenoptera</taxon>
        <taxon>Apocrita</taxon>
        <taxon>Proctotrupomorpha</taxon>
        <taxon>Chalcidoidea</taxon>
        <taxon>Encyrtidae</taxon>
        <taxon>Encyrtinae</taxon>
        <taxon>Diaphorencyrtus</taxon>
    </lineage>
</organism>
<geneLocation type="mitochondrion" evidence="2"/>
<dbReference type="EMBL" id="MN274569">
    <property type="protein sequence ID" value="QHU77270.1"/>
    <property type="molecule type" value="Genomic_DNA"/>
</dbReference>
<evidence type="ECO:0000256" key="1">
    <source>
        <dbReference type="SAM" id="Phobius"/>
    </source>
</evidence>
<dbReference type="AlphaFoldDB" id="A0A6C0M4P2"/>
<feature type="transmembrane region" description="Helical" evidence="1">
    <location>
        <begin position="35"/>
        <end position="54"/>
    </location>
</feature>
<keyword evidence="1" id="KW-0812">Transmembrane</keyword>
<feature type="transmembrane region" description="Helical" evidence="1">
    <location>
        <begin position="101"/>
        <end position="121"/>
    </location>
</feature>
<name>A0A6C0M4P2_9HYME</name>
<keyword evidence="1" id="KW-1133">Transmembrane helix</keyword>
<feature type="transmembrane region" description="Helical" evidence="1">
    <location>
        <begin position="6"/>
        <end position="23"/>
    </location>
</feature>
<sequence length="178" mass="21633">MMKYMNLMIFMLINISSLMIMINSMPSNYKNFHPLIMGLILITMMTFMSLNLTILLKKSWWSMITFIIIIGGMMILFMYFTSFISNMITSMKFMFYKNLNYKMILSSCFLIIMISKMQNYMMWLQNFTEFYNKEININMLYFYNLNFIYIFCVMYILISLNFTVKMIIKNKFTLRKMN</sequence>
<protein>
    <submittedName>
        <fullName evidence="2">NADH dehydrogenase subunit 6</fullName>
    </submittedName>
</protein>
<dbReference type="CTD" id="4541"/>
<reference evidence="2" key="1">
    <citation type="journal article" date="2019" name="Mitochondrial DNA Part B Resour">
        <title>Mitochondrial genome of Diaphorencyrtus aligarhensis (Hymenoptera: Chalcidoidea: Encyrtidae) and phylogenetic analysis.</title>
        <authorList>
            <person name="Du Y."/>
            <person name="Song X."/>
            <person name="Liu X."/>
            <person name="Zhong B."/>
        </authorList>
    </citation>
    <scope>NUCLEOTIDE SEQUENCE</scope>
</reference>
<feature type="transmembrane region" description="Helical" evidence="1">
    <location>
        <begin position="60"/>
        <end position="80"/>
    </location>
</feature>
<feature type="transmembrane region" description="Helical" evidence="1">
    <location>
        <begin position="141"/>
        <end position="168"/>
    </location>
</feature>
<evidence type="ECO:0000313" key="2">
    <source>
        <dbReference type="EMBL" id="QHU77270.1"/>
    </source>
</evidence>
<keyword evidence="1" id="KW-0472">Membrane</keyword>
<dbReference type="RefSeq" id="YP_009732929.1">
    <property type="nucleotide sequence ID" value="NC_046058.1"/>
</dbReference>
<proteinExistence type="predicted"/>
<accession>A0A6C0M4P2</accession>
<dbReference type="GeneID" id="44153402"/>
<keyword evidence="2" id="KW-0496">Mitochondrion</keyword>
<gene>
    <name evidence="2" type="primary">ND6</name>
</gene>